<protein>
    <submittedName>
        <fullName evidence="1">Uncharacterized protein</fullName>
    </submittedName>
</protein>
<evidence type="ECO:0000313" key="1">
    <source>
        <dbReference type="EMBL" id="MCI21966.1"/>
    </source>
</evidence>
<dbReference type="Proteomes" id="UP000265520">
    <property type="component" value="Unassembled WGS sequence"/>
</dbReference>
<dbReference type="EMBL" id="LXQA010127793">
    <property type="protein sequence ID" value="MCI21966.1"/>
    <property type="molecule type" value="Genomic_DNA"/>
</dbReference>
<name>A0A392QEM3_9FABA</name>
<dbReference type="AlphaFoldDB" id="A0A392QEM3"/>
<keyword evidence="2" id="KW-1185">Reference proteome</keyword>
<organism evidence="1 2">
    <name type="scientific">Trifolium medium</name>
    <dbReference type="NCBI Taxonomy" id="97028"/>
    <lineage>
        <taxon>Eukaryota</taxon>
        <taxon>Viridiplantae</taxon>
        <taxon>Streptophyta</taxon>
        <taxon>Embryophyta</taxon>
        <taxon>Tracheophyta</taxon>
        <taxon>Spermatophyta</taxon>
        <taxon>Magnoliopsida</taxon>
        <taxon>eudicotyledons</taxon>
        <taxon>Gunneridae</taxon>
        <taxon>Pentapetalae</taxon>
        <taxon>rosids</taxon>
        <taxon>fabids</taxon>
        <taxon>Fabales</taxon>
        <taxon>Fabaceae</taxon>
        <taxon>Papilionoideae</taxon>
        <taxon>50 kb inversion clade</taxon>
        <taxon>NPAAA clade</taxon>
        <taxon>Hologalegina</taxon>
        <taxon>IRL clade</taxon>
        <taxon>Trifolieae</taxon>
        <taxon>Trifolium</taxon>
    </lineage>
</organism>
<evidence type="ECO:0000313" key="2">
    <source>
        <dbReference type="Proteomes" id="UP000265520"/>
    </source>
</evidence>
<comment type="caution">
    <text evidence="1">The sequence shown here is derived from an EMBL/GenBank/DDBJ whole genome shotgun (WGS) entry which is preliminary data.</text>
</comment>
<reference evidence="1 2" key="1">
    <citation type="journal article" date="2018" name="Front. Plant Sci.">
        <title>Red Clover (Trifolium pratense) and Zigzag Clover (T. medium) - A Picture of Genomic Similarities and Differences.</title>
        <authorList>
            <person name="Dluhosova J."/>
            <person name="Istvanek J."/>
            <person name="Nedelnik J."/>
            <person name="Repkova J."/>
        </authorList>
    </citation>
    <scope>NUCLEOTIDE SEQUENCE [LARGE SCALE GENOMIC DNA]</scope>
    <source>
        <strain evidence="2">cv. 10/8</strain>
        <tissue evidence="1">Leaf</tissue>
    </source>
</reference>
<proteinExistence type="predicted"/>
<accession>A0A392QEM3</accession>
<sequence length="21" mass="2181">MGYGWTEVIAVDATRDAVVGA</sequence>